<dbReference type="AlphaFoldDB" id="A0A1I7ZVQ4"/>
<keyword evidence="5 10" id="KW-0547">Nucleotide-binding</keyword>
<accession>A0A1I7ZVQ4</accession>
<protein>
    <recommendedName>
        <fullName evidence="3">mitogen-activated protein kinase</fullName>
        <ecNumber evidence="3">2.7.11.24</ecNumber>
    </recommendedName>
</protein>
<evidence type="ECO:0000256" key="3">
    <source>
        <dbReference type="ARBA" id="ARBA00012411"/>
    </source>
</evidence>
<evidence type="ECO:0000256" key="5">
    <source>
        <dbReference type="ARBA" id="ARBA00022741"/>
    </source>
</evidence>
<dbReference type="GO" id="GO:0005524">
    <property type="term" value="F:ATP binding"/>
    <property type="evidence" value="ECO:0007669"/>
    <property type="project" value="UniProtKB-UniRule"/>
</dbReference>
<dbReference type="Proteomes" id="UP000095287">
    <property type="component" value="Unplaced"/>
</dbReference>
<organism evidence="12 13">
    <name type="scientific">Steinernema glaseri</name>
    <dbReference type="NCBI Taxonomy" id="37863"/>
    <lineage>
        <taxon>Eukaryota</taxon>
        <taxon>Metazoa</taxon>
        <taxon>Ecdysozoa</taxon>
        <taxon>Nematoda</taxon>
        <taxon>Chromadorea</taxon>
        <taxon>Rhabditida</taxon>
        <taxon>Tylenchina</taxon>
        <taxon>Panagrolaimomorpha</taxon>
        <taxon>Strongyloidoidea</taxon>
        <taxon>Steinernematidae</taxon>
        <taxon>Steinernema</taxon>
    </lineage>
</organism>
<evidence type="ECO:0000259" key="11">
    <source>
        <dbReference type="PROSITE" id="PS50011"/>
    </source>
</evidence>
<dbReference type="GO" id="GO:0005634">
    <property type="term" value="C:nucleus"/>
    <property type="evidence" value="ECO:0007669"/>
    <property type="project" value="UniProtKB-ARBA"/>
</dbReference>
<dbReference type="PANTHER" id="PTHR24055">
    <property type="entry name" value="MITOGEN-ACTIVATED PROTEIN KINASE"/>
    <property type="match status" value="1"/>
</dbReference>
<dbReference type="GO" id="GO:0003006">
    <property type="term" value="P:developmental process involved in reproduction"/>
    <property type="evidence" value="ECO:0007669"/>
    <property type="project" value="UniProtKB-ARBA"/>
</dbReference>
<dbReference type="GO" id="GO:0005737">
    <property type="term" value="C:cytoplasm"/>
    <property type="evidence" value="ECO:0007669"/>
    <property type="project" value="UniProtKB-ARBA"/>
</dbReference>
<dbReference type="WBParaSite" id="L893_g30079.t1">
    <property type="protein sequence ID" value="L893_g30079.t1"/>
    <property type="gene ID" value="L893_g30079"/>
</dbReference>
<feature type="binding site" evidence="10">
    <location>
        <position position="66"/>
    </location>
    <ligand>
        <name>ATP</name>
        <dbReference type="ChEBI" id="CHEBI:30616"/>
    </ligand>
</feature>
<dbReference type="Gene3D" id="3.30.200.20">
    <property type="entry name" value="Phosphorylase Kinase, domain 1"/>
    <property type="match status" value="2"/>
</dbReference>
<dbReference type="GO" id="GO:0048468">
    <property type="term" value="P:cell development"/>
    <property type="evidence" value="ECO:0007669"/>
    <property type="project" value="UniProtKB-ARBA"/>
</dbReference>
<sequence>MAGRRGMATMTTAPGETRNGIAEEVHGSIFEVGPRYVNLSYIGEGAYGMVASALDTHTRERVAIKKISPFEHQTFCQRTLREIKILTRFKHENIINIQEIIRSSSVEKMKDISALDTHTRERVAIKKISPFEHQTFCQRTLREIKILTRFKHENVSRDYIG</sequence>
<evidence type="ECO:0000256" key="2">
    <source>
        <dbReference type="ARBA" id="ARBA00008832"/>
    </source>
</evidence>
<dbReference type="FunFam" id="3.30.200.20:FF:000181">
    <property type="entry name" value="Mitogen-activated protein kinase"/>
    <property type="match status" value="1"/>
</dbReference>
<keyword evidence="7" id="KW-0131">Cell cycle</keyword>
<feature type="domain" description="Protein kinase" evidence="11">
    <location>
        <begin position="36"/>
        <end position="161"/>
    </location>
</feature>
<keyword evidence="12" id="KW-1185">Reference proteome</keyword>
<evidence type="ECO:0000313" key="13">
    <source>
        <dbReference type="WBParaSite" id="L893_g30079.t1"/>
    </source>
</evidence>
<evidence type="ECO:0000256" key="1">
    <source>
        <dbReference type="ARBA" id="ARBA00001946"/>
    </source>
</evidence>
<dbReference type="SUPFAM" id="SSF56112">
    <property type="entry name" value="Protein kinase-like (PK-like)"/>
    <property type="match status" value="2"/>
</dbReference>
<comment type="catalytic activity">
    <reaction evidence="9">
        <text>L-seryl-[protein] + ATP = O-phospho-L-seryl-[protein] + ADP + H(+)</text>
        <dbReference type="Rhea" id="RHEA:17989"/>
        <dbReference type="Rhea" id="RHEA-COMP:9863"/>
        <dbReference type="Rhea" id="RHEA-COMP:11604"/>
        <dbReference type="ChEBI" id="CHEBI:15378"/>
        <dbReference type="ChEBI" id="CHEBI:29999"/>
        <dbReference type="ChEBI" id="CHEBI:30616"/>
        <dbReference type="ChEBI" id="CHEBI:83421"/>
        <dbReference type="ChEBI" id="CHEBI:456216"/>
        <dbReference type="EC" id="2.7.11.24"/>
    </reaction>
</comment>
<keyword evidence="6 10" id="KW-0067">ATP-binding</keyword>
<name>A0A1I7ZVQ4_9BILA</name>
<comment type="similarity">
    <text evidence="2">Belongs to the protein kinase superfamily. CMGC Ser/Thr protein kinase family. MAP kinase subfamily.</text>
</comment>
<dbReference type="PROSITE" id="PS50011">
    <property type="entry name" value="PROTEIN_KINASE_DOM"/>
    <property type="match status" value="1"/>
</dbReference>
<comment type="cofactor">
    <cofactor evidence="1">
        <name>Mg(2+)</name>
        <dbReference type="ChEBI" id="CHEBI:18420"/>
    </cofactor>
</comment>
<evidence type="ECO:0000313" key="12">
    <source>
        <dbReference type="Proteomes" id="UP000095287"/>
    </source>
</evidence>
<dbReference type="InterPro" id="IPR050117">
    <property type="entry name" value="MAPK"/>
</dbReference>
<evidence type="ECO:0000256" key="4">
    <source>
        <dbReference type="ARBA" id="ARBA00022553"/>
    </source>
</evidence>
<evidence type="ECO:0000256" key="9">
    <source>
        <dbReference type="ARBA" id="ARBA00048312"/>
    </source>
</evidence>
<dbReference type="InterPro" id="IPR017441">
    <property type="entry name" value="Protein_kinase_ATP_BS"/>
</dbReference>
<dbReference type="EC" id="2.7.11.24" evidence="3"/>
<proteinExistence type="inferred from homology"/>
<evidence type="ECO:0000256" key="8">
    <source>
        <dbReference type="ARBA" id="ARBA00047592"/>
    </source>
</evidence>
<dbReference type="PROSITE" id="PS00107">
    <property type="entry name" value="PROTEIN_KINASE_ATP"/>
    <property type="match status" value="1"/>
</dbReference>
<evidence type="ECO:0000256" key="10">
    <source>
        <dbReference type="PROSITE-ProRule" id="PRU10141"/>
    </source>
</evidence>
<evidence type="ECO:0000256" key="7">
    <source>
        <dbReference type="ARBA" id="ARBA00023306"/>
    </source>
</evidence>
<dbReference type="InterPro" id="IPR000719">
    <property type="entry name" value="Prot_kinase_dom"/>
</dbReference>
<dbReference type="Pfam" id="PF00069">
    <property type="entry name" value="Pkinase"/>
    <property type="match status" value="1"/>
</dbReference>
<reference evidence="13" key="1">
    <citation type="submission" date="2016-11" db="UniProtKB">
        <authorList>
            <consortium name="WormBaseParasite"/>
        </authorList>
    </citation>
    <scope>IDENTIFICATION</scope>
</reference>
<evidence type="ECO:0000256" key="6">
    <source>
        <dbReference type="ARBA" id="ARBA00022840"/>
    </source>
</evidence>
<comment type="catalytic activity">
    <reaction evidence="8">
        <text>L-threonyl-[protein] + ATP = O-phospho-L-threonyl-[protein] + ADP + H(+)</text>
        <dbReference type="Rhea" id="RHEA:46608"/>
        <dbReference type="Rhea" id="RHEA-COMP:11060"/>
        <dbReference type="Rhea" id="RHEA-COMP:11605"/>
        <dbReference type="ChEBI" id="CHEBI:15378"/>
        <dbReference type="ChEBI" id="CHEBI:30013"/>
        <dbReference type="ChEBI" id="CHEBI:30616"/>
        <dbReference type="ChEBI" id="CHEBI:61977"/>
        <dbReference type="ChEBI" id="CHEBI:456216"/>
        <dbReference type="EC" id="2.7.11.24"/>
    </reaction>
</comment>
<keyword evidence="4" id="KW-0597">Phosphoprotein</keyword>
<dbReference type="GO" id="GO:0004707">
    <property type="term" value="F:MAP kinase activity"/>
    <property type="evidence" value="ECO:0007669"/>
    <property type="project" value="UniProtKB-EC"/>
</dbReference>
<dbReference type="InterPro" id="IPR011009">
    <property type="entry name" value="Kinase-like_dom_sf"/>
</dbReference>